<keyword evidence="3" id="KW-1185">Reference proteome</keyword>
<evidence type="ECO:0000313" key="2">
    <source>
        <dbReference type="EMBL" id="GGO43873.1"/>
    </source>
</evidence>
<evidence type="ECO:0000313" key="3">
    <source>
        <dbReference type="Proteomes" id="UP000656881"/>
    </source>
</evidence>
<reference evidence="3" key="1">
    <citation type="journal article" date="2019" name="Int. J. Syst. Evol. Microbiol.">
        <title>The Global Catalogue of Microorganisms (GCM) 10K type strain sequencing project: providing services to taxonomists for standard genome sequencing and annotation.</title>
        <authorList>
            <consortium name="The Broad Institute Genomics Platform"/>
            <consortium name="The Broad Institute Genome Sequencing Center for Infectious Disease"/>
            <person name="Wu L."/>
            <person name="Ma J."/>
        </authorList>
    </citation>
    <scope>NUCLEOTIDE SEQUENCE [LARGE SCALE GENOMIC DNA]</scope>
    <source>
        <strain evidence="3">CGMCC 4.7349</strain>
    </source>
</reference>
<evidence type="ECO:0000256" key="1">
    <source>
        <dbReference type="SAM" id="MobiDB-lite"/>
    </source>
</evidence>
<comment type="caution">
    <text evidence="2">The sequence shown here is derived from an EMBL/GenBank/DDBJ whole genome shotgun (WGS) entry which is preliminary data.</text>
</comment>
<dbReference type="Proteomes" id="UP000656881">
    <property type="component" value="Unassembled WGS sequence"/>
</dbReference>
<sequence>MRRGASSDPSVRARLWTAAFVAEYTDATDRPRCRVQEALMTMAPPSLSSGNVFCTVKKTPLKLVSTVWSKSASVNSVLALKTPAPALAKTASRPPRQASTLRARRSRSGSEVTSARTVRIRSAPVPSASSAAAAASRRARSRPVITTYAPSSRNLRAAAYPMPLVPPVIRTVLFVNRFMGRSSCGDGGGGSVS</sequence>
<protein>
    <submittedName>
        <fullName evidence="2">Uncharacterized protein</fullName>
    </submittedName>
</protein>
<proteinExistence type="predicted"/>
<organism evidence="2 3">
    <name type="scientific">Streptomyces lasiicapitis</name>
    <dbReference type="NCBI Taxonomy" id="1923961"/>
    <lineage>
        <taxon>Bacteria</taxon>
        <taxon>Bacillati</taxon>
        <taxon>Actinomycetota</taxon>
        <taxon>Actinomycetes</taxon>
        <taxon>Kitasatosporales</taxon>
        <taxon>Streptomycetaceae</taxon>
        <taxon>Streptomyces</taxon>
    </lineage>
</organism>
<name>A0ABQ2LW68_9ACTN</name>
<dbReference type="EMBL" id="BMNG01000005">
    <property type="protein sequence ID" value="GGO43873.1"/>
    <property type="molecule type" value="Genomic_DNA"/>
</dbReference>
<accession>A0ABQ2LW68</accession>
<feature type="compositionally biased region" description="Low complexity" evidence="1">
    <location>
        <begin position="120"/>
        <end position="136"/>
    </location>
</feature>
<feature type="region of interest" description="Disordered" evidence="1">
    <location>
        <begin position="86"/>
        <end position="136"/>
    </location>
</feature>
<gene>
    <name evidence="2" type="ORF">GCM10012286_28770</name>
</gene>